<dbReference type="Proteomes" id="UP000245489">
    <property type="component" value="Unassembled WGS sequence"/>
</dbReference>
<keyword evidence="1" id="KW-0472">Membrane</keyword>
<organism evidence="2 3">
    <name type="scientific">Arcicella aurantiaca</name>
    <dbReference type="NCBI Taxonomy" id="591202"/>
    <lineage>
        <taxon>Bacteria</taxon>
        <taxon>Pseudomonadati</taxon>
        <taxon>Bacteroidota</taxon>
        <taxon>Cytophagia</taxon>
        <taxon>Cytophagales</taxon>
        <taxon>Flectobacillaceae</taxon>
        <taxon>Arcicella</taxon>
    </lineage>
</organism>
<feature type="transmembrane region" description="Helical" evidence="1">
    <location>
        <begin position="118"/>
        <end position="139"/>
    </location>
</feature>
<keyword evidence="1" id="KW-1133">Transmembrane helix</keyword>
<feature type="transmembrane region" description="Helical" evidence="1">
    <location>
        <begin position="6"/>
        <end position="28"/>
    </location>
</feature>
<accession>A0A316DN45</accession>
<evidence type="ECO:0000313" key="3">
    <source>
        <dbReference type="Proteomes" id="UP000245489"/>
    </source>
</evidence>
<dbReference type="EMBL" id="QGGO01000031">
    <property type="protein sequence ID" value="PWK18153.1"/>
    <property type="molecule type" value="Genomic_DNA"/>
</dbReference>
<dbReference type="AlphaFoldDB" id="A0A316DN45"/>
<name>A0A316DN45_9BACT</name>
<keyword evidence="3" id="KW-1185">Reference proteome</keyword>
<proteinExistence type="predicted"/>
<evidence type="ECO:0000313" key="2">
    <source>
        <dbReference type="EMBL" id="PWK18153.1"/>
    </source>
</evidence>
<comment type="caution">
    <text evidence="2">The sequence shown here is derived from an EMBL/GenBank/DDBJ whole genome shotgun (WGS) entry which is preliminary data.</text>
</comment>
<gene>
    <name evidence="2" type="ORF">LV89_04180</name>
</gene>
<dbReference type="RefSeq" id="WP_211321247.1">
    <property type="nucleotide sequence ID" value="NZ_QGGO01000031.1"/>
</dbReference>
<reference evidence="2 3" key="1">
    <citation type="submission" date="2018-05" db="EMBL/GenBank/DDBJ databases">
        <title>Genomic Encyclopedia of Archaeal and Bacterial Type Strains, Phase II (KMG-II): from individual species to whole genera.</title>
        <authorList>
            <person name="Goeker M."/>
        </authorList>
    </citation>
    <scope>NUCLEOTIDE SEQUENCE [LARGE SCALE GENOMIC DNA]</scope>
    <source>
        <strain evidence="2 3">DSM 22214</strain>
    </source>
</reference>
<feature type="transmembrane region" description="Helical" evidence="1">
    <location>
        <begin position="49"/>
        <end position="67"/>
    </location>
</feature>
<keyword evidence="1" id="KW-0812">Transmembrane</keyword>
<sequence length="140" mass="15727">MNMLFTILQTINTLIFIGISAIHFYWAFGGKFGVNAVIPEIEGKTVFQPPFLATIGVSVAMLIAAWLSWTPNDDTDNNILIYGNLGISIIFLIRAIGDFKYVGFSKKIKNTLFAQNDTVFYSPLCLLISSIAFFIYWVIR</sequence>
<dbReference type="Pfam" id="PF13160">
    <property type="entry name" value="DUF3995"/>
    <property type="match status" value="1"/>
</dbReference>
<dbReference type="InterPro" id="IPR025058">
    <property type="entry name" value="DUF3995"/>
</dbReference>
<feature type="transmembrane region" description="Helical" evidence="1">
    <location>
        <begin position="79"/>
        <end position="97"/>
    </location>
</feature>
<protein>
    <submittedName>
        <fullName evidence="2">Uncharacterized protein DUF3995</fullName>
    </submittedName>
</protein>
<evidence type="ECO:0000256" key="1">
    <source>
        <dbReference type="SAM" id="Phobius"/>
    </source>
</evidence>